<feature type="binding site" evidence="16">
    <location>
        <position position="127"/>
    </location>
    <ligand>
        <name>GTP</name>
        <dbReference type="ChEBI" id="CHEBI:37565"/>
    </ligand>
</feature>
<evidence type="ECO:0000256" key="1">
    <source>
        <dbReference type="ARBA" id="ARBA00004406"/>
    </source>
</evidence>
<keyword evidence="10 19" id="KW-0333">Golgi apparatus</keyword>
<feature type="binding site" evidence="16">
    <location>
        <position position="32"/>
    </location>
    <ligand>
        <name>GTP</name>
        <dbReference type="ChEBI" id="CHEBI:37565"/>
    </ligand>
</feature>
<feature type="binding site" evidence="18">
    <location>
        <position position="49"/>
    </location>
    <ligand>
        <name>Mg(2+)</name>
        <dbReference type="ChEBI" id="CHEBI:18420"/>
    </ligand>
</feature>
<keyword evidence="6" id="KW-0378">Hydrolase</keyword>
<dbReference type="AlphaFoldDB" id="A0A6P6YC31"/>
<keyword evidence="15" id="KW-0460">Magnesium</keyword>
<evidence type="ECO:0000256" key="9">
    <source>
        <dbReference type="ARBA" id="ARBA00022927"/>
    </source>
</evidence>
<evidence type="ECO:0000256" key="2">
    <source>
        <dbReference type="ARBA" id="ARBA00007507"/>
    </source>
</evidence>
<evidence type="ECO:0000256" key="11">
    <source>
        <dbReference type="ARBA" id="ARBA00023134"/>
    </source>
</evidence>
<evidence type="ECO:0000256" key="7">
    <source>
        <dbReference type="ARBA" id="ARBA00022824"/>
    </source>
</evidence>
<dbReference type="InParanoid" id="A0A6P6YC31"/>
<gene>
    <name evidence="21" type="primary">LOC113796175</name>
</gene>
<evidence type="ECO:0000256" key="8">
    <source>
        <dbReference type="ARBA" id="ARBA00022892"/>
    </source>
</evidence>
<evidence type="ECO:0000256" key="3">
    <source>
        <dbReference type="ARBA" id="ARBA00011984"/>
    </source>
</evidence>
<accession>A0A6P6YC31</accession>
<evidence type="ECO:0000256" key="10">
    <source>
        <dbReference type="ARBA" id="ARBA00023034"/>
    </source>
</evidence>
<dbReference type="GO" id="GO:0016192">
    <property type="term" value="P:vesicle-mediated transport"/>
    <property type="evidence" value="ECO:0007669"/>
    <property type="project" value="UniProtKB-KW"/>
</dbReference>
<dbReference type="Gene3D" id="3.40.50.300">
    <property type="entry name" value="P-loop containing nucleotide triphosphate hydrolases"/>
    <property type="match status" value="1"/>
</dbReference>
<comment type="catalytic activity">
    <reaction evidence="14">
        <text>GTP + H2O = GDP + phosphate + H(+)</text>
        <dbReference type="Rhea" id="RHEA:19669"/>
        <dbReference type="ChEBI" id="CHEBI:15377"/>
        <dbReference type="ChEBI" id="CHEBI:15378"/>
        <dbReference type="ChEBI" id="CHEBI:37565"/>
        <dbReference type="ChEBI" id="CHEBI:43474"/>
        <dbReference type="ChEBI" id="CHEBI:58189"/>
        <dbReference type="EC" id="3.6.5.2"/>
    </reaction>
    <physiologicalReaction direction="left-to-right" evidence="14">
        <dbReference type="Rhea" id="RHEA:19670"/>
    </physiologicalReaction>
</comment>
<dbReference type="InterPro" id="IPR027417">
    <property type="entry name" value="P-loop_NTPase"/>
</dbReference>
<evidence type="ECO:0000256" key="5">
    <source>
        <dbReference type="ARBA" id="ARBA00022741"/>
    </source>
</evidence>
<proteinExistence type="inferred from homology"/>
<keyword evidence="8 19" id="KW-0931">ER-Golgi transport</keyword>
<dbReference type="PROSITE" id="PS51417">
    <property type="entry name" value="ARF"/>
    <property type="match status" value="1"/>
</dbReference>
<keyword evidence="4 19" id="KW-0813">Transport</keyword>
<dbReference type="RefSeq" id="XP_027202214.1">
    <property type="nucleotide sequence ID" value="XM_027346413.1"/>
</dbReference>
<reference evidence="21" key="1">
    <citation type="submission" date="2025-08" db="UniProtKB">
        <authorList>
            <consortium name="RefSeq"/>
        </authorList>
    </citation>
    <scope>IDENTIFICATION</scope>
    <source>
        <strain evidence="21">Airmid</strain>
    </source>
</reference>
<dbReference type="Proteomes" id="UP000515146">
    <property type="component" value="Unplaced"/>
</dbReference>
<dbReference type="InterPro" id="IPR006687">
    <property type="entry name" value="Small_GTPase_SAR1"/>
</dbReference>
<organism evidence="20 21">
    <name type="scientific">Dermatophagoides pteronyssinus</name>
    <name type="common">European house dust mite</name>
    <dbReference type="NCBI Taxonomy" id="6956"/>
    <lineage>
        <taxon>Eukaryota</taxon>
        <taxon>Metazoa</taxon>
        <taxon>Ecdysozoa</taxon>
        <taxon>Arthropoda</taxon>
        <taxon>Chelicerata</taxon>
        <taxon>Arachnida</taxon>
        <taxon>Acari</taxon>
        <taxon>Acariformes</taxon>
        <taxon>Sarcoptiformes</taxon>
        <taxon>Astigmata</taxon>
        <taxon>Psoroptidia</taxon>
        <taxon>Analgoidea</taxon>
        <taxon>Pyroglyphidae</taxon>
        <taxon>Dermatophagoidinae</taxon>
        <taxon>Dermatophagoides</taxon>
    </lineage>
</organism>
<dbReference type="Pfam" id="PF00025">
    <property type="entry name" value="Arf"/>
    <property type="match status" value="1"/>
</dbReference>
<comment type="similarity">
    <text evidence="2 19">Belongs to the small GTPase superfamily. SAR1 family.</text>
</comment>
<dbReference type="CDD" id="cd00879">
    <property type="entry name" value="Sar1"/>
    <property type="match status" value="1"/>
</dbReference>
<feature type="binding site" evidence="16">
    <location>
        <position position="130"/>
    </location>
    <ligand>
        <name>GTP</name>
        <dbReference type="ChEBI" id="CHEBI:37565"/>
    </ligand>
</feature>
<evidence type="ECO:0000256" key="18">
    <source>
        <dbReference type="PIRSR" id="PIRSR606689-2"/>
    </source>
</evidence>
<dbReference type="InterPro" id="IPR006689">
    <property type="entry name" value="Small_GTPase_ARF/SAR"/>
</dbReference>
<evidence type="ECO:0000256" key="19">
    <source>
        <dbReference type="RuleBase" id="RU003926"/>
    </source>
</evidence>
<feature type="binding site" evidence="16">
    <location>
        <position position="30"/>
    </location>
    <ligand>
        <name>GTP</name>
        <dbReference type="ChEBI" id="CHEBI:37565"/>
    </ligand>
</feature>
<evidence type="ECO:0000256" key="6">
    <source>
        <dbReference type="ARBA" id="ARBA00022801"/>
    </source>
</evidence>
<dbReference type="SMART" id="SM00177">
    <property type="entry name" value="ARF"/>
    <property type="match status" value="1"/>
</dbReference>
<feature type="binding site" evidence="17">
    <location>
        <begin position="127"/>
        <end position="130"/>
    </location>
    <ligand>
        <name>GTP</name>
        <dbReference type="ChEBI" id="CHEBI:37565"/>
    </ligand>
</feature>
<feature type="binding site" evidence="16">
    <location>
        <position position="128"/>
    </location>
    <ligand>
        <name>GTP</name>
        <dbReference type="ChEBI" id="CHEBI:37565"/>
    </ligand>
</feature>
<evidence type="ECO:0000256" key="17">
    <source>
        <dbReference type="PIRSR" id="PIRSR606689-1"/>
    </source>
</evidence>
<dbReference type="GO" id="GO:0046872">
    <property type="term" value="F:metal ion binding"/>
    <property type="evidence" value="ECO:0007669"/>
    <property type="project" value="UniProtKB-KW"/>
</dbReference>
<protein>
    <recommendedName>
        <fullName evidence="3">small monomeric GTPase</fullName>
        <ecNumber evidence="3">3.6.5.2</ecNumber>
    </recommendedName>
</protein>
<evidence type="ECO:0000256" key="12">
    <source>
        <dbReference type="ARBA" id="ARBA00023136"/>
    </source>
</evidence>
<keyword evidence="15" id="KW-0479">Metal-binding</keyword>
<dbReference type="OMA" id="PLETFMC"/>
<dbReference type="SUPFAM" id="SSF52540">
    <property type="entry name" value="P-loop containing nucleoside triphosphate hydrolases"/>
    <property type="match status" value="1"/>
</dbReference>
<feature type="binding site" evidence="15">
    <location>
        <position position="27"/>
    </location>
    <ligand>
        <name>Mg(2+)</name>
        <dbReference type="ChEBI" id="CHEBI:18420"/>
    </ligand>
</feature>
<evidence type="ECO:0000256" key="16">
    <source>
        <dbReference type="PIRSR" id="PIRSR606687-2"/>
    </source>
</evidence>
<dbReference type="KEGG" id="dpte:113796175"/>
<keyword evidence="12" id="KW-0472">Membrane</keyword>
<feature type="binding site" evidence="16">
    <location>
        <position position="28"/>
    </location>
    <ligand>
        <name>GTP</name>
        <dbReference type="ChEBI" id="CHEBI:37565"/>
    </ligand>
</feature>
<dbReference type="PANTHER" id="PTHR45684">
    <property type="entry name" value="RE74312P"/>
    <property type="match status" value="1"/>
</dbReference>
<keyword evidence="11 17" id="KW-0342">GTP-binding</keyword>
<sequence length="190" mass="21430">MFSWFWSVLGKLGLLSKKGKIVFLGLDNAGKTTLLNVLKDDRLTMHIPTLHPHSEDLVIEGIQFQTFDLGGHETARRIWKDYLATVNGIIFIIDAADPSRFPEAYEELAALLASEELAKTPICVLGNKIDKDTAVSEHELRRAIGLTENLTYGKKYQPSSTTRPLELFMCSVSKRMGYIEGFRWLAKFIP</sequence>
<dbReference type="GO" id="GO:0006886">
    <property type="term" value="P:intracellular protein transport"/>
    <property type="evidence" value="ECO:0007669"/>
    <property type="project" value="InterPro"/>
</dbReference>
<dbReference type="GO" id="GO:0005789">
    <property type="term" value="C:endoplasmic reticulum membrane"/>
    <property type="evidence" value="ECO:0007669"/>
    <property type="project" value="UniProtKB-SubCell"/>
</dbReference>
<dbReference type="NCBIfam" id="TIGR00231">
    <property type="entry name" value="small_GTP"/>
    <property type="match status" value="1"/>
</dbReference>
<dbReference type="InterPro" id="IPR005225">
    <property type="entry name" value="Small_GTP-bd"/>
</dbReference>
<evidence type="ECO:0000256" key="14">
    <source>
        <dbReference type="ARBA" id="ARBA00047660"/>
    </source>
</evidence>
<dbReference type="SMART" id="SM00178">
    <property type="entry name" value="SAR"/>
    <property type="match status" value="1"/>
</dbReference>
<feature type="binding site" evidence="16">
    <location>
        <position position="31"/>
    </location>
    <ligand>
        <name>GTP</name>
        <dbReference type="ChEBI" id="CHEBI:37565"/>
    </ligand>
</feature>
<feature type="binding site" evidence="17">
    <location>
        <begin position="25"/>
        <end position="32"/>
    </location>
    <ligand>
        <name>GTP</name>
        <dbReference type="ChEBI" id="CHEBI:37565"/>
    </ligand>
</feature>
<dbReference type="GO" id="GO:0005525">
    <property type="term" value="F:GTP binding"/>
    <property type="evidence" value="ECO:0007669"/>
    <property type="project" value="UniProtKB-KW"/>
</dbReference>
<feature type="binding site" evidence="16">
    <location>
        <position position="172"/>
    </location>
    <ligand>
        <name>GTP</name>
        <dbReference type="ChEBI" id="CHEBI:37565"/>
    </ligand>
</feature>
<dbReference type="PROSITE" id="PS51422">
    <property type="entry name" value="SAR1"/>
    <property type="match status" value="1"/>
</dbReference>
<evidence type="ECO:0000313" key="20">
    <source>
        <dbReference type="Proteomes" id="UP000515146"/>
    </source>
</evidence>
<dbReference type="OrthoDB" id="15478at2759"/>
<keyword evidence="20" id="KW-1185">Reference proteome</keyword>
<dbReference type="FunFam" id="3.40.50.300:FF:000161">
    <property type="entry name" value="Small COPII coat GTPase"/>
    <property type="match status" value="1"/>
</dbReference>
<dbReference type="EC" id="3.6.5.2" evidence="3"/>
<keyword evidence="9 19" id="KW-0653">Protein transport</keyword>
<evidence type="ECO:0000256" key="15">
    <source>
        <dbReference type="PIRSR" id="PIRSR606687-1"/>
    </source>
</evidence>
<comment type="subcellular location">
    <subcellularLocation>
        <location evidence="1">Endoplasmic reticulum membrane</location>
        <topology evidence="1">Peripheral membrane protein</topology>
    </subcellularLocation>
    <subcellularLocation>
        <location evidence="13">Golgi apparatus</location>
        <location evidence="13">Golgi stack membrane</location>
        <topology evidence="13">Peripheral membrane protein</topology>
    </subcellularLocation>
</comment>
<feature type="binding site" evidence="17">
    <location>
        <position position="71"/>
    </location>
    <ligand>
        <name>GTP</name>
        <dbReference type="ChEBI" id="CHEBI:37565"/>
    </ligand>
</feature>
<keyword evidence="7 19" id="KW-0256">Endoplasmic reticulum</keyword>
<feature type="binding site" evidence="18">
    <location>
        <position position="32"/>
    </location>
    <ligand>
        <name>Mg(2+)</name>
        <dbReference type="ChEBI" id="CHEBI:18420"/>
    </ligand>
</feature>
<dbReference type="GO" id="GO:0003925">
    <property type="term" value="F:G protein activity"/>
    <property type="evidence" value="ECO:0007669"/>
    <property type="project" value="UniProtKB-EC"/>
</dbReference>
<evidence type="ECO:0000256" key="4">
    <source>
        <dbReference type="ARBA" id="ARBA00022448"/>
    </source>
</evidence>
<name>A0A6P6YC31_DERPT</name>
<dbReference type="GO" id="GO:0032580">
    <property type="term" value="C:Golgi cisterna membrane"/>
    <property type="evidence" value="ECO:0007669"/>
    <property type="project" value="UniProtKB-SubCell"/>
</dbReference>
<dbReference type="PRINTS" id="PR00328">
    <property type="entry name" value="SAR1GTPBP"/>
</dbReference>
<evidence type="ECO:0000313" key="21">
    <source>
        <dbReference type="RefSeq" id="XP_027202214.1"/>
    </source>
</evidence>
<feature type="binding site" evidence="16">
    <location>
        <position position="33"/>
    </location>
    <ligand>
        <name>GTP</name>
        <dbReference type="ChEBI" id="CHEBI:37565"/>
    </ligand>
</feature>
<evidence type="ECO:0000256" key="13">
    <source>
        <dbReference type="ARBA" id="ARBA00037843"/>
    </source>
</evidence>
<keyword evidence="5 16" id="KW-0547">Nucleotide-binding</keyword>